<dbReference type="HOGENOM" id="CLU_1181704_0_0_1"/>
<dbReference type="Proteomes" id="UP000032180">
    <property type="component" value="Chromosome 3"/>
</dbReference>
<feature type="region of interest" description="Disordered" evidence="1">
    <location>
        <begin position="190"/>
        <end position="222"/>
    </location>
</feature>
<accession>A0A0D9VZT0</accession>
<sequence>MCAAATEKLEHFKTSHVALPLGRLGRRRTTPPNFSPSLLRLAATRKAARPQGWRRQGLFSFLHRVRQPGELQGAVAVSSTCGGGSTARRGDGLQLIRGGSTARRGGGLQRRRGSARSREEEPAAGGRAGLQIWCRWGQIWRPWPGSMPRRRRWLRRATMAGGAAGACGRRAARCVPIVVYAWAAPARAGEARAGERDGDGDGLLYGGAPPRSGFPRPGPRRLGAMRRGVYCRVEE</sequence>
<keyword evidence="3" id="KW-1185">Reference proteome</keyword>
<dbReference type="EnsemblPlants" id="LPERR03G30680.1">
    <property type="protein sequence ID" value="LPERR03G30680.1"/>
    <property type="gene ID" value="LPERR03G30680"/>
</dbReference>
<dbReference type="AlphaFoldDB" id="A0A0D9VZT0"/>
<reference evidence="2" key="3">
    <citation type="submission" date="2015-04" db="UniProtKB">
        <authorList>
            <consortium name="EnsemblPlants"/>
        </authorList>
    </citation>
    <scope>IDENTIFICATION</scope>
</reference>
<name>A0A0D9VZT0_9ORYZ</name>
<organism evidence="2 3">
    <name type="scientific">Leersia perrieri</name>
    <dbReference type="NCBI Taxonomy" id="77586"/>
    <lineage>
        <taxon>Eukaryota</taxon>
        <taxon>Viridiplantae</taxon>
        <taxon>Streptophyta</taxon>
        <taxon>Embryophyta</taxon>
        <taxon>Tracheophyta</taxon>
        <taxon>Spermatophyta</taxon>
        <taxon>Magnoliopsida</taxon>
        <taxon>Liliopsida</taxon>
        <taxon>Poales</taxon>
        <taxon>Poaceae</taxon>
        <taxon>BOP clade</taxon>
        <taxon>Oryzoideae</taxon>
        <taxon>Oryzeae</taxon>
        <taxon>Oryzinae</taxon>
        <taxon>Leersia</taxon>
    </lineage>
</organism>
<protein>
    <submittedName>
        <fullName evidence="2">Uncharacterized protein</fullName>
    </submittedName>
</protein>
<evidence type="ECO:0000313" key="2">
    <source>
        <dbReference type="EnsemblPlants" id="LPERR03G30680.1"/>
    </source>
</evidence>
<feature type="compositionally biased region" description="Low complexity" evidence="1">
    <location>
        <begin position="206"/>
        <end position="215"/>
    </location>
</feature>
<feature type="compositionally biased region" description="Basic and acidic residues" evidence="1">
    <location>
        <begin position="190"/>
        <end position="199"/>
    </location>
</feature>
<reference evidence="3" key="2">
    <citation type="submission" date="2013-12" db="EMBL/GenBank/DDBJ databases">
        <authorList>
            <person name="Yu Y."/>
            <person name="Lee S."/>
            <person name="de Baynast K."/>
            <person name="Wissotski M."/>
            <person name="Liu L."/>
            <person name="Talag J."/>
            <person name="Goicoechea J."/>
            <person name="Angelova A."/>
            <person name="Jetty R."/>
            <person name="Kudrna D."/>
            <person name="Golser W."/>
            <person name="Rivera L."/>
            <person name="Zhang J."/>
            <person name="Wing R."/>
        </authorList>
    </citation>
    <scope>NUCLEOTIDE SEQUENCE</scope>
</reference>
<reference evidence="2 3" key="1">
    <citation type="submission" date="2012-08" db="EMBL/GenBank/DDBJ databases">
        <title>Oryza genome evolution.</title>
        <authorList>
            <person name="Wing R.A."/>
        </authorList>
    </citation>
    <scope>NUCLEOTIDE SEQUENCE</scope>
</reference>
<dbReference type="Gramene" id="LPERR03G30680.1">
    <property type="protein sequence ID" value="LPERR03G30680.1"/>
    <property type="gene ID" value="LPERR03G30680"/>
</dbReference>
<feature type="region of interest" description="Disordered" evidence="1">
    <location>
        <begin position="97"/>
        <end position="123"/>
    </location>
</feature>
<evidence type="ECO:0000256" key="1">
    <source>
        <dbReference type="SAM" id="MobiDB-lite"/>
    </source>
</evidence>
<proteinExistence type="predicted"/>
<evidence type="ECO:0000313" key="3">
    <source>
        <dbReference type="Proteomes" id="UP000032180"/>
    </source>
</evidence>